<dbReference type="AlphaFoldDB" id="A0A914Q0W6"/>
<dbReference type="Proteomes" id="UP000887578">
    <property type="component" value="Unplaced"/>
</dbReference>
<proteinExistence type="predicted"/>
<name>A0A914Q0W6_9BILA</name>
<keyword evidence="1" id="KW-1185">Reference proteome</keyword>
<protein>
    <submittedName>
        <fullName evidence="2">Uncharacterized protein</fullName>
    </submittedName>
</protein>
<reference evidence="2" key="1">
    <citation type="submission" date="2022-11" db="UniProtKB">
        <authorList>
            <consortium name="WormBaseParasite"/>
        </authorList>
    </citation>
    <scope>IDENTIFICATION</scope>
</reference>
<evidence type="ECO:0000313" key="1">
    <source>
        <dbReference type="Proteomes" id="UP000887578"/>
    </source>
</evidence>
<sequence length="82" mass="9297">MEKTISKNYLSFGASVEPGQWYDIRSEGLQHQTLYDAQIHEVQSSPITNFDCNLIDSLNLGEGLCETLKISPESFVSYKHPF</sequence>
<evidence type="ECO:0000313" key="2">
    <source>
        <dbReference type="WBParaSite" id="PDA_v2.g22447.t1"/>
    </source>
</evidence>
<organism evidence="1 2">
    <name type="scientific">Panagrolaimus davidi</name>
    <dbReference type="NCBI Taxonomy" id="227884"/>
    <lineage>
        <taxon>Eukaryota</taxon>
        <taxon>Metazoa</taxon>
        <taxon>Ecdysozoa</taxon>
        <taxon>Nematoda</taxon>
        <taxon>Chromadorea</taxon>
        <taxon>Rhabditida</taxon>
        <taxon>Tylenchina</taxon>
        <taxon>Panagrolaimomorpha</taxon>
        <taxon>Panagrolaimoidea</taxon>
        <taxon>Panagrolaimidae</taxon>
        <taxon>Panagrolaimus</taxon>
    </lineage>
</organism>
<dbReference type="WBParaSite" id="PDA_v2.g22447.t1">
    <property type="protein sequence ID" value="PDA_v2.g22447.t1"/>
    <property type="gene ID" value="PDA_v2.g22447"/>
</dbReference>
<accession>A0A914Q0W6</accession>